<evidence type="ECO:0000256" key="1">
    <source>
        <dbReference type="SAM" id="Phobius"/>
    </source>
</evidence>
<keyword evidence="1" id="KW-0472">Membrane</keyword>
<dbReference type="RefSeq" id="WP_129825932.1">
    <property type="nucleotide sequence ID" value="NZ_BNDZ01000003.1"/>
</dbReference>
<comment type="caution">
    <text evidence="2">The sequence shown here is derived from an EMBL/GenBank/DDBJ whole genome shotgun (WGS) entry which is preliminary data.</text>
</comment>
<organism evidence="2 3">
    <name type="scientific">Streptomyces albidoflavus</name>
    <dbReference type="NCBI Taxonomy" id="1886"/>
    <lineage>
        <taxon>Bacteria</taxon>
        <taxon>Bacillati</taxon>
        <taxon>Actinomycetota</taxon>
        <taxon>Actinomycetes</taxon>
        <taxon>Kitasatosporales</taxon>
        <taxon>Streptomycetaceae</taxon>
        <taxon>Streptomyces</taxon>
        <taxon>Streptomyces albidoflavus group</taxon>
    </lineage>
</organism>
<reference evidence="2" key="1">
    <citation type="submission" date="2022-09" db="EMBL/GenBank/DDBJ databases">
        <title>Whole genome shotgun sequence of Streptomyces albidoflavus NBRC 12854.</title>
        <authorList>
            <person name="Komaki H."/>
            <person name="Tamura T."/>
        </authorList>
    </citation>
    <scope>NUCLEOTIDE SEQUENCE</scope>
    <source>
        <strain evidence="2">NBRC 12854</strain>
    </source>
</reference>
<dbReference type="AlphaFoldDB" id="A0AA37BUI9"/>
<dbReference type="EMBL" id="BNDZ01000003">
    <property type="protein sequence ID" value="GHI44296.1"/>
    <property type="molecule type" value="Genomic_DNA"/>
</dbReference>
<dbReference type="InterPro" id="IPR028082">
    <property type="entry name" value="Peripla_BP_I"/>
</dbReference>
<evidence type="ECO:0000313" key="2">
    <source>
        <dbReference type="EMBL" id="GHI44296.1"/>
    </source>
</evidence>
<protein>
    <submittedName>
        <fullName evidence="2">ABC transporter substrate-binding protein</fullName>
    </submittedName>
</protein>
<dbReference type="GeneID" id="97266013"/>
<evidence type="ECO:0000313" key="3">
    <source>
        <dbReference type="Proteomes" id="UP001051844"/>
    </source>
</evidence>
<sequence>MRRIEWPLHLVIRTVVGVVAAGVLAVAGVVAWNWWQESRATCHEDVVRRGPHDECVGVTAGDHVFATHLEDVQKLIAKENARVEAESDEHPYVSVAYLTSFTLTDDDSNSEDSVRHELMGAYLAQHRHNRGDLPGSPKMRLLVANSGSDSAQWEYTVDRLLERRDGPDRLVAVAGLGPSTERNLAALKKLSENDVATVASIMTATNIKGIDGFVRVAPTNVDEAKAGAKYLKEKEFKTVAVVQDDASSNLYAATLAQAFREEYPDSEHRLVGESISYDSSVSSAWEGELRYIPGRLCEAEPDAVYFAGRGRHLAHFLNALANRTRCTERDFTVLTGDDTTNLTPQQLVDAARTGVRVYYTGLAHEDMYKKTPYAVSKLSAGHFRDEEGLMETWFKDEARYDGQDIMGHDAVITAAQGIAMASAWQGQGQVTGPSVARMFHQMSGSEQVPGASGFLSFKKNGDPRDKAVPILRLTTKGDSVLIDVTSATGEVAREN</sequence>
<keyword evidence="1" id="KW-0812">Transmembrane</keyword>
<gene>
    <name evidence="2" type="ORF">ScoT_04700</name>
</gene>
<proteinExistence type="predicted"/>
<feature type="transmembrane region" description="Helical" evidence="1">
    <location>
        <begin position="12"/>
        <end position="35"/>
    </location>
</feature>
<dbReference type="SUPFAM" id="SSF53822">
    <property type="entry name" value="Periplasmic binding protein-like I"/>
    <property type="match status" value="1"/>
</dbReference>
<name>A0AA37BUI9_9ACTN</name>
<accession>A0AA37BUI9</accession>
<dbReference type="Proteomes" id="UP001051844">
    <property type="component" value="Unassembled WGS sequence"/>
</dbReference>
<keyword evidence="1" id="KW-1133">Transmembrane helix</keyword>
<dbReference type="Gene3D" id="3.40.50.2300">
    <property type="match status" value="2"/>
</dbReference>